<dbReference type="AlphaFoldDB" id="A0A4Y6Q0U5"/>
<name>A0A4Y6Q0U5_PERCE</name>
<gene>
    <name evidence="2" type="ORF">FIV42_26695</name>
</gene>
<evidence type="ECO:0000313" key="3">
    <source>
        <dbReference type="Proteomes" id="UP000315995"/>
    </source>
</evidence>
<feature type="signal peptide" evidence="1">
    <location>
        <begin position="1"/>
        <end position="21"/>
    </location>
</feature>
<keyword evidence="1" id="KW-0732">Signal</keyword>
<protein>
    <recommendedName>
        <fullName evidence="4">PorV/PorQ family protein</fullName>
    </recommendedName>
</protein>
<evidence type="ECO:0008006" key="4">
    <source>
        <dbReference type="Google" id="ProtNLM"/>
    </source>
</evidence>
<reference evidence="2 3" key="1">
    <citation type="submission" date="2019-06" db="EMBL/GenBank/DDBJ databases">
        <title>Persicimonas caeni gen. nov., sp. nov., a predatory bacterium isolated from solar saltern.</title>
        <authorList>
            <person name="Wang S."/>
        </authorList>
    </citation>
    <scope>NUCLEOTIDE SEQUENCE [LARGE SCALE GENOMIC DNA]</scope>
    <source>
        <strain evidence="2 3">YN101</strain>
    </source>
</reference>
<dbReference type="Proteomes" id="UP000315995">
    <property type="component" value="Chromosome"/>
</dbReference>
<keyword evidence="3" id="KW-1185">Reference proteome</keyword>
<evidence type="ECO:0000256" key="1">
    <source>
        <dbReference type="SAM" id="SignalP"/>
    </source>
</evidence>
<accession>A0A4Y6Q0U5</accession>
<proteinExistence type="predicted"/>
<feature type="chain" id="PRO_5030106827" description="PorV/PorQ family protein" evidence="1">
    <location>
        <begin position="22"/>
        <end position="398"/>
    </location>
</feature>
<dbReference type="OrthoDB" id="5521843at2"/>
<accession>A0A5B8YBQ3</accession>
<evidence type="ECO:0000313" key="2">
    <source>
        <dbReference type="EMBL" id="QDG54201.1"/>
    </source>
</evidence>
<sequence>MKFLVPILTLALLALAAPAQAQQVTRPVTIEYYQGPVVSSNRLIGMGGAFIGVAEGADAHLINPASFATRYSYTVDDWFDYDWALSWVTMPEGGDAALNSAPVAVDVDSASYVELGFDLKFGRFGLGLHASPHTFDERLGWTDPEEGVRVEAVTWTQMAGGMGLGYAFYDGQLIVGMASETIQFGVAGEELERDELFHLSTTQVLWGGLAAPHGEPWRLGMRFRTPADEETDVVGSAEAFQLRLEPERVVAPWEVGIGGSWRFGERAYNPHYTFDKRRPNSSVGDRRYVLVAADLILTGTTDNAIGIESFLAQEYARAGDELTLSARAGVESEVVPNLLRLRAGSYFEPSRYSGHPGRFHGTAGADLRVTLGWDWRLNAAIDVAPGYQNFGFGIGFWH</sequence>
<dbReference type="Gene3D" id="2.40.160.60">
    <property type="entry name" value="Outer membrane protein transport protein (OMPP1/FadL/TodX)"/>
    <property type="match status" value="1"/>
</dbReference>
<dbReference type="EMBL" id="CP041186">
    <property type="protein sequence ID" value="QDG54201.1"/>
    <property type="molecule type" value="Genomic_DNA"/>
</dbReference>
<organism evidence="2 3">
    <name type="scientific">Persicimonas caeni</name>
    <dbReference type="NCBI Taxonomy" id="2292766"/>
    <lineage>
        <taxon>Bacteria</taxon>
        <taxon>Deltaproteobacteria</taxon>
        <taxon>Bradymonadales</taxon>
        <taxon>Bradymonadaceae</taxon>
        <taxon>Persicimonas</taxon>
    </lineage>
</organism>
<dbReference type="RefSeq" id="WP_141200645.1">
    <property type="nucleotide sequence ID" value="NZ_CP041186.1"/>
</dbReference>